<feature type="compositionally biased region" description="Polar residues" evidence="1">
    <location>
        <begin position="252"/>
        <end position="265"/>
    </location>
</feature>
<feature type="compositionally biased region" description="Basic and acidic residues" evidence="1">
    <location>
        <begin position="49"/>
        <end position="66"/>
    </location>
</feature>
<feature type="compositionally biased region" description="Acidic residues" evidence="1">
    <location>
        <begin position="362"/>
        <end position="373"/>
    </location>
</feature>
<evidence type="ECO:0000256" key="1">
    <source>
        <dbReference type="SAM" id="MobiDB-lite"/>
    </source>
</evidence>
<organism evidence="2 3">
    <name type="scientific">Phascolomyces articulosus</name>
    <dbReference type="NCBI Taxonomy" id="60185"/>
    <lineage>
        <taxon>Eukaryota</taxon>
        <taxon>Fungi</taxon>
        <taxon>Fungi incertae sedis</taxon>
        <taxon>Mucoromycota</taxon>
        <taxon>Mucoromycotina</taxon>
        <taxon>Mucoromycetes</taxon>
        <taxon>Mucorales</taxon>
        <taxon>Lichtheimiaceae</taxon>
        <taxon>Phascolomyces</taxon>
    </lineage>
</organism>
<accession>A0AAD5JZ73</accession>
<evidence type="ECO:0000313" key="3">
    <source>
        <dbReference type="Proteomes" id="UP001209540"/>
    </source>
</evidence>
<comment type="caution">
    <text evidence="2">The sequence shown here is derived from an EMBL/GenBank/DDBJ whole genome shotgun (WGS) entry which is preliminary data.</text>
</comment>
<gene>
    <name evidence="2" type="ORF">BDA99DRAFT_511470</name>
</gene>
<feature type="compositionally biased region" description="Low complexity" evidence="1">
    <location>
        <begin position="83"/>
        <end position="98"/>
    </location>
</feature>
<name>A0AAD5JZ73_9FUNG</name>
<dbReference type="AlphaFoldDB" id="A0AAD5JZ73"/>
<feature type="region of interest" description="Disordered" evidence="1">
    <location>
        <begin position="455"/>
        <end position="492"/>
    </location>
</feature>
<proteinExistence type="predicted"/>
<dbReference type="Proteomes" id="UP001209540">
    <property type="component" value="Unassembled WGS sequence"/>
</dbReference>
<feature type="compositionally biased region" description="Basic and acidic residues" evidence="1">
    <location>
        <begin position="386"/>
        <end position="400"/>
    </location>
</feature>
<feature type="compositionally biased region" description="Basic and acidic residues" evidence="1">
    <location>
        <begin position="185"/>
        <end position="199"/>
    </location>
</feature>
<feature type="compositionally biased region" description="Polar residues" evidence="1">
    <location>
        <begin position="17"/>
        <end position="30"/>
    </location>
</feature>
<reference evidence="2" key="2">
    <citation type="submission" date="2023-02" db="EMBL/GenBank/DDBJ databases">
        <authorList>
            <consortium name="DOE Joint Genome Institute"/>
            <person name="Mondo S.J."/>
            <person name="Chang Y."/>
            <person name="Wang Y."/>
            <person name="Ahrendt S."/>
            <person name="Andreopoulos W."/>
            <person name="Barry K."/>
            <person name="Beard J."/>
            <person name="Benny G.L."/>
            <person name="Blankenship S."/>
            <person name="Bonito G."/>
            <person name="Cuomo C."/>
            <person name="Desiro A."/>
            <person name="Gervers K.A."/>
            <person name="Hundley H."/>
            <person name="Kuo A."/>
            <person name="LaButti K."/>
            <person name="Lang B.F."/>
            <person name="Lipzen A."/>
            <person name="O'Donnell K."/>
            <person name="Pangilinan J."/>
            <person name="Reynolds N."/>
            <person name="Sandor L."/>
            <person name="Smith M.W."/>
            <person name="Tsang A."/>
            <person name="Grigoriev I.V."/>
            <person name="Stajich J.E."/>
            <person name="Spatafora J.W."/>
        </authorList>
    </citation>
    <scope>NUCLEOTIDE SEQUENCE</scope>
    <source>
        <strain evidence="2">RSA 2281</strain>
    </source>
</reference>
<feature type="compositionally biased region" description="Low complexity" evidence="1">
    <location>
        <begin position="457"/>
        <end position="470"/>
    </location>
</feature>
<sequence>MPPSTGQKRQRQPVAPTGNSLITKYYQPQSKRQDTKKSPNNENEVSFDQLKKEIHSPRRALGDKSLHPNNKKAIHRQPLQQIGGLETNTNLNTGLKNNAPTEPREQWCVYSDPPEENDNVRTFTVFEDVDDNDKGVENNKHDDDGNYKKKQQCVLGKGENKSTPTHSRQQQENNKNNQQTDDENEQTHNNDSDDSDRRCAALSTPLRPATFHPSDNEESDDDDDQLKGFFDDDDDDDDILITKTRRPKRLGMSSSSRQLLPQVQNDYDDLVPQFSIPAPSPVLDEPLVVSTDNHNPDDINNNEEEDNDGDRQNIPIEVSASFPPLFTSSVSDVDDDEQQQENDIVPLFEASASFPPLFTGSCDEDGDDNDDIEQQQQKSVPSSSVEKQDSKLDNSEKPAESDITTMDNSSSLANESHSLDATIPIVPNEQFEAHVPYPFPRGKTLLEKFGIEKIHSDTSTNSGSSSTTLSPKGKQASFTGPQDLEEESSLSATIPMNPIEQFEAHVPYPVPRGKNLLEKLGIQNEKDVH</sequence>
<feature type="compositionally biased region" description="Low complexity" evidence="1">
    <location>
        <begin position="170"/>
        <end position="179"/>
    </location>
</feature>
<feature type="compositionally biased region" description="Basic and acidic residues" evidence="1">
    <location>
        <begin position="132"/>
        <end position="147"/>
    </location>
</feature>
<feature type="region of interest" description="Disordered" evidence="1">
    <location>
        <begin position="355"/>
        <end position="416"/>
    </location>
</feature>
<dbReference type="EMBL" id="JAIXMP010000015">
    <property type="protein sequence ID" value="KAI9261481.1"/>
    <property type="molecule type" value="Genomic_DNA"/>
</dbReference>
<feature type="compositionally biased region" description="Low complexity" evidence="1">
    <location>
        <begin position="374"/>
        <end position="385"/>
    </location>
</feature>
<reference evidence="2" key="1">
    <citation type="journal article" date="2022" name="IScience">
        <title>Evolution of zygomycete secretomes and the origins of terrestrial fungal ecologies.</title>
        <authorList>
            <person name="Chang Y."/>
            <person name="Wang Y."/>
            <person name="Mondo S."/>
            <person name="Ahrendt S."/>
            <person name="Andreopoulos W."/>
            <person name="Barry K."/>
            <person name="Beard J."/>
            <person name="Benny G.L."/>
            <person name="Blankenship S."/>
            <person name="Bonito G."/>
            <person name="Cuomo C."/>
            <person name="Desiro A."/>
            <person name="Gervers K.A."/>
            <person name="Hundley H."/>
            <person name="Kuo A."/>
            <person name="LaButti K."/>
            <person name="Lang B.F."/>
            <person name="Lipzen A."/>
            <person name="O'Donnell K."/>
            <person name="Pangilinan J."/>
            <person name="Reynolds N."/>
            <person name="Sandor L."/>
            <person name="Smith M.E."/>
            <person name="Tsang A."/>
            <person name="Grigoriev I.V."/>
            <person name="Stajich J.E."/>
            <person name="Spatafora J.W."/>
        </authorList>
    </citation>
    <scope>NUCLEOTIDE SEQUENCE</scope>
    <source>
        <strain evidence="2">RSA 2281</strain>
    </source>
</reference>
<feature type="compositionally biased region" description="Polar residues" evidence="1">
    <location>
        <begin position="402"/>
        <end position="416"/>
    </location>
</feature>
<protein>
    <submittedName>
        <fullName evidence="2">Uncharacterized protein</fullName>
    </submittedName>
</protein>
<keyword evidence="3" id="KW-1185">Reference proteome</keyword>
<feature type="region of interest" description="Disordered" evidence="1">
    <location>
        <begin position="1"/>
        <end position="314"/>
    </location>
</feature>
<evidence type="ECO:0000313" key="2">
    <source>
        <dbReference type="EMBL" id="KAI9261481.1"/>
    </source>
</evidence>